<keyword evidence="3" id="KW-0723">Serine/threonine-protein kinase</keyword>
<keyword evidence="8" id="KW-0653">Protein transport</keyword>
<comment type="subcellular location">
    <subcellularLocation>
        <location evidence="1">Cytoplasmic vesicle</location>
        <location evidence="1">Autophagosome</location>
    </subcellularLocation>
</comment>
<dbReference type="GO" id="GO:0031410">
    <property type="term" value="C:cytoplasmic vesicle"/>
    <property type="evidence" value="ECO:0007669"/>
    <property type="project" value="UniProtKB-KW"/>
</dbReference>
<accession>A0A072TMB4</accession>
<gene>
    <name evidence="15" type="primary">25500600</name>
    <name evidence="14" type="ordered locus">MTR_8g024100</name>
</gene>
<protein>
    <submittedName>
        <fullName evidence="14">Serine/Threonine kinase family protein</fullName>
    </submittedName>
</protein>
<evidence type="ECO:0000256" key="10">
    <source>
        <dbReference type="ARBA" id="ARBA00023329"/>
    </source>
</evidence>
<dbReference type="EnsemblPlants" id="KEH18557">
    <property type="protein sequence ID" value="KEH18557"/>
    <property type="gene ID" value="MTR_8g024100"/>
</dbReference>
<dbReference type="PROSITE" id="PS00108">
    <property type="entry name" value="PROTEIN_KINASE_ST"/>
    <property type="match status" value="1"/>
</dbReference>
<dbReference type="Pfam" id="PF00069">
    <property type="entry name" value="Pkinase"/>
    <property type="match status" value="1"/>
</dbReference>
<feature type="binding site" evidence="11">
    <location>
        <position position="44"/>
    </location>
    <ligand>
        <name>ATP</name>
        <dbReference type="ChEBI" id="CHEBI:30616"/>
    </ligand>
</feature>
<keyword evidence="2" id="KW-0813">Transport</keyword>
<evidence type="ECO:0000256" key="6">
    <source>
        <dbReference type="ARBA" id="ARBA00022777"/>
    </source>
</evidence>
<evidence type="ECO:0000259" key="13">
    <source>
        <dbReference type="PROSITE" id="PS50011"/>
    </source>
</evidence>
<dbReference type="KEGG" id="mtr:25500600"/>
<dbReference type="GO" id="GO:0015031">
    <property type="term" value="P:protein transport"/>
    <property type="evidence" value="ECO:0007669"/>
    <property type="project" value="UniProtKB-KW"/>
</dbReference>
<keyword evidence="10" id="KW-0968">Cytoplasmic vesicle</keyword>
<evidence type="ECO:0000256" key="9">
    <source>
        <dbReference type="ARBA" id="ARBA00023006"/>
    </source>
</evidence>
<dbReference type="InterPro" id="IPR045269">
    <property type="entry name" value="Atg1-like"/>
</dbReference>
<reference evidence="15" key="3">
    <citation type="submission" date="2015-04" db="UniProtKB">
        <authorList>
            <consortium name="EnsemblPlants"/>
        </authorList>
    </citation>
    <scope>IDENTIFICATION</scope>
    <source>
        <strain evidence="15">cv. Jemalong A17</strain>
    </source>
</reference>
<dbReference type="GO" id="GO:0016020">
    <property type="term" value="C:membrane"/>
    <property type="evidence" value="ECO:0000318"/>
    <property type="project" value="GO_Central"/>
</dbReference>
<keyword evidence="7 11" id="KW-0067">ATP-binding</keyword>
<feature type="compositionally biased region" description="Polar residues" evidence="12">
    <location>
        <begin position="341"/>
        <end position="356"/>
    </location>
</feature>
<dbReference type="PANTHER" id="PTHR24348:SF22">
    <property type="entry name" value="NON-SPECIFIC SERINE_THREONINE PROTEIN KINASE"/>
    <property type="match status" value="1"/>
</dbReference>
<dbReference type="FunFam" id="3.30.200.20:FF:000003">
    <property type="entry name" value="Non-specific serine/threonine protein kinase"/>
    <property type="match status" value="1"/>
</dbReference>
<dbReference type="STRING" id="3880.A0A072TMB4"/>
<reference evidence="14 16" key="2">
    <citation type="journal article" date="2014" name="BMC Genomics">
        <title>An improved genome release (version Mt4.0) for the model legume Medicago truncatula.</title>
        <authorList>
            <person name="Tang H."/>
            <person name="Krishnakumar V."/>
            <person name="Bidwell S."/>
            <person name="Rosen B."/>
            <person name="Chan A."/>
            <person name="Zhou S."/>
            <person name="Gentzbittel L."/>
            <person name="Childs K.L."/>
            <person name="Yandell M."/>
            <person name="Gundlach H."/>
            <person name="Mayer K.F."/>
            <person name="Schwartz D.C."/>
            <person name="Town C.D."/>
        </authorList>
    </citation>
    <scope>GENOME REANNOTATION</scope>
    <source>
        <strain evidence="14">A17</strain>
        <strain evidence="15 16">cv. Jemalong A17</strain>
    </source>
</reference>
<evidence type="ECO:0000256" key="4">
    <source>
        <dbReference type="ARBA" id="ARBA00022679"/>
    </source>
</evidence>
<dbReference type="PROSITE" id="PS00107">
    <property type="entry name" value="PROTEIN_KINASE_ATP"/>
    <property type="match status" value="1"/>
</dbReference>
<keyword evidence="9" id="KW-0072">Autophagy</keyword>
<dbReference type="GO" id="GO:0000407">
    <property type="term" value="C:phagophore assembly site"/>
    <property type="evidence" value="ECO:0000318"/>
    <property type="project" value="GO_Central"/>
</dbReference>
<evidence type="ECO:0000256" key="12">
    <source>
        <dbReference type="SAM" id="MobiDB-lite"/>
    </source>
</evidence>
<evidence type="ECO:0000256" key="3">
    <source>
        <dbReference type="ARBA" id="ARBA00022527"/>
    </source>
</evidence>
<dbReference type="Gene3D" id="1.10.510.10">
    <property type="entry name" value="Transferase(Phosphotransferase) domain 1"/>
    <property type="match status" value="1"/>
</dbReference>
<dbReference type="FunFam" id="1.10.510.10:FF:000548">
    <property type="entry name" value="Serine/threonine-protein kinase ATG1"/>
    <property type="match status" value="1"/>
</dbReference>
<dbReference type="Pfam" id="PF24497">
    <property type="entry name" value="MIT_ATG1"/>
    <property type="match status" value="1"/>
</dbReference>
<dbReference type="GO" id="GO:0005776">
    <property type="term" value="C:autophagosome"/>
    <property type="evidence" value="ECO:0000318"/>
    <property type="project" value="GO_Central"/>
</dbReference>
<dbReference type="PANTHER" id="PTHR24348">
    <property type="entry name" value="SERINE/THREONINE-PROTEIN KINASE UNC-51-RELATED"/>
    <property type="match status" value="1"/>
</dbReference>
<keyword evidence="4" id="KW-0808">Transferase</keyword>
<dbReference type="PROSITE" id="PS50011">
    <property type="entry name" value="PROTEIN_KINASE_DOM"/>
    <property type="match status" value="1"/>
</dbReference>
<dbReference type="GO" id="GO:0005737">
    <property type="term" value="C:cytoplasm"/>
    <property type="evidence" value="ECO:0000318"/>
    <property type="project" value="GO_Central"/>
</dbReference>
<evidence type="ECO:0000313" key="14">
    <source>
        <dbReference type="EMBL" id="KEH18557.1"/>
    </source>
</evidence>
<dbReference type="InterPro" id="IPR017441">
    <property type="entry name" value="Protein_kinase_ATP_BS"/>
</dbReference>
<dbReference type="InterPro" id="IPR011009">
    <property type="entry name" value="Kinase-like_dom_sf"/>
</dbReference>
<name>A0A072TMB4_MEDTR</name>
<dbReference type="GO" id="GO:0000045">
    <property type="term" value="P:autophagosome assembly"/>
    <property type="evidence" value="ECO:0000318"/>
    <property type="project" value="GO_Central"/>
</dbReference>
<sequence length="696" mass="77366">MDLVGPTMTRLVGDYILGPRIGSGSFAVVWRSRHRNSGLEVAIKEIDKTQLSSKVRDNLIKEISILSTIHHPNIIQLFEAIQTNDRIYLVLEYCGGGDLSAYIQRYGRVSESVARHFMRQLAAGLQVLQEKNLIHRDLKPQNLLLATTSATPLMKIGDFGFARSLTPLQLADTLCGSPYYMAPEIIQSQKYDAKADLWSVGAILYQLVVGKPPFDGNSQLQLFQNILASTELYFPPTILKELHPDCVDLCRSLLRRDPDERLTFKAFFSHNFLQEHRSIVNIEQFHSHQSDSSMVNQLVGSAFEKESQSHSKYHVESFVDDPVAVSSAVNETMLLQRKGGKSTTDTQSAKGLNPTNAHDKPGKSIDVDINLSNQARVSHLMESIEKGYVLINPHFTSSEDFSDYFEASASVQDNPSSGVSICPLKGTSNLDIGKQTKDPSSSSTDGLNNFKSNELDAFVASCEFSTVRKEREFSLLYPSNRLEMLDQYVQVLGELSQEKYNTGLYLESLAVELVVLAIWKKALDICSTWSVPISEGELNGRSSINESIIASGDASLSQTMEQKINFSDHSSVSLWAKHGFVIAVNRAEKLSCHIQNMDGAVEMPDAMDIIFQQALLVGTNAAVDEYMNNKDKSAESYSKAMLLLSFIVGEAENLPLNPPFSLLADDQKRIVQYICNLQFHKKSLTESASRESHTLP</sequence>
<dbReference type="OrthoDB" id="346907at2759"/>
<reference evidence="14 16" key="1">
    <citation type="journal article" date="2011" name="Nature">
        <title>The Medicago genome provides insight into the evolution of rhizobial symbioses.</title>
        <authorList>
            <person name="Young N.D."/>
            <person name="Debelle F."/>
            <person name="Oldroyd G.E."/>
            <person name="Geurts R."/>
            <person name="Cannon S.B."/>
            <person name="Udvardi M.K."/>
            <person name="Benedito V.A."/>
            <person name="Mayer K.F."/>
            <person name="Gouzy J."/>
            <person name="Schoof H."/>
            <person name="Van de Peer Y."/>
            <person name="Proost S."/>
            <person name="Cook D.R."/>
            <person name="Meyers B.C."/>
            <person name="Spannagl M."/>
            <person name="Cheung F."/>
            <person name="De Mita S."/>
            <person name="Krishnakumar V."/>
            <person name="Gundlach H."/>
            <person name="Zhou S."/>
            <person name="Mudge J."/>
            <person name="Bharti A.K."/>
            <person name="Murray J.D."/>
            <person name="Naoumkina M.A."/>
            <person name="Rosen B."/>
            <person name="Silverstein K.A."/>
            <person name="Tang H."/>
            <person name="Rombauts S."/>
            <person name="Zhao P.X."/>
            <person name="Zhou P."/>
            <person name="Barbe V."/>
            <person name="Bardou P."/>
            <person name="Bechner M."/>
            <person name="Bellec A."/>
            <person name="Berger A."/>
            <person name="Berges H."/>
            <person name="Bidwell S."/>
            <person name="Bisseling T."/>
            <person name="Choisne N."/>
            <person name="Couloux A."/>
            <person name="Denny R."/>
            <person name="Deshpande S."/>
            <person name="Dai X."/>
            <person name="Doyle J.J."/>
            <person name="Dudez A.M."/>
            <person name="Farmer A.D."/>
            <person name="Fouteau S."/>
            <person name="Franken C."/>
            <person name="Gibelin C."/>
            <person name="Gish J."/>
            <person name="Goldstein S."/>
            <person name="Gonzalez A.J."/>
            <person name="Green P.J."/>
            <person name="Hallab A."/>
            <person name="Hartog M."/>
            <person name="Hua A."/>
            <person name="Humphray S.J."/>
            <person name="Jeong D.H."/>
            <person name="Jing Y."/>
            <person name="Jocker A."/>
            <person name="Kenton S.M."/>
            <person name="Kim D.J."/>
            <person name="Klee K."/>
            <person name="Lai H."/>
            <person name="Lang C."/>
            <person name="Lin S."/>
            <person name="Macmil S.L."/>
            <person name="Magdelenat G."/>
            <person name="Matthews L."/>
            <person name="McCorrison J."/>
            <person name="Monaghan E.L."/>
            <person name="Mun J.H."/>
            <person name="Najar F.Z."/>
            <person name="Nicholson C."/>
            <person name="Noirot C."/>
            <person name="O'Bleness M."/>
            <person name="Paule C.R."/>
            <person name="Poulain J."/>
            <person name="Prion F."/>
            <person name="Qin B."/>
            <person name="Qu C."/>
            <person name="Retzel E.F."/>
            <person name="Riddle C."/>
            <person name="Sallet E."/>
            <person name="Samain S."/>
            <person name="Samson N."/>
            <person name="Sanders I."/>
            <person name="Saurat O."/>
            <person name="Scarpelli C."/>
            <person name="Schiex T."/>
            <person name="Segurens B."/>
            <person name="Severin A.J."/>
            <person name="Sherrier D.J."/>
            <person name="Shi R."/>
            <person name="Sims S."/>
            <person name="Singer S.R."/>
            <person name="Sinharoy S."/>
            <person name="Sterck L."/>
            <person name="Viollet A."/>
            <person name="Wang B.B."/>
            <person name="Wang K."/>
            <person name="Wang M."/>
            <person name="Wang X."/>
            <person name="Warfsmann J."/>
            <person name="Weissenbach J."/>
            <person name="White D.D."/>
            <person name="White J.D."/>
            <person name="Wiley G.B."/>
            <person name="Wincker P."/>
            <person name="Xing Y."/>
            <person name="Yang L."/>
            <person name="Yao Z."/>
            <person name="Ying F."/>
            <person name="Zhai J."/>
            <person name="Zhou L."/>
            <person name="Zuber A."/>
            <person name="Denarie J."/>
            <person name="Dixon R.A."/>
            <person name="May G.D."/>
            <person name="Schwartz D.C."/>
            <person name="Rogers J."/>
            <person name="Quetier F."/>
            <person name="Town C.D."/>
            <person name="Roe B.A."/>
        </authorList>
    </citation>
    <scope>NUCLEOTIDE SEQUENCE [LARGE SCALE GENOMIC DNA]</scope>
    <source>
        <strain evidence="14">A17</strain>
        <strain evidence="15 16">cv. Jemalong A17</strain>
    </source>
</reference>
<dbReference type="HOGENOM" id="CLU_031241_0_0_1"/>
<dbReference type="GO" id="GO:0005524">
    <property type="term" value="F:ATP binding"/>
    <property type="evidence" value="ECO:0007669"/>
    <property type="project" value="UniProtKB-UniRule"/>
</dbReference>
<evidence type="ECO:0000256" key="2">
    <source>
        <dbReference type="ARBA" id="ARBA00022448"/>
    </source>
</evidence>
<dbReference type="EMBL" id="CM001224">
    <property type="protein sequence ID" value="KEH18557.1"/>
    <property type="molecule type" value="Genomic_DNA"/>
</dbReference>
<dbReference type="AlphaFoldDB" id="A0A072TMB4"/>
<feature type="region of interest" description="Disordered" evidence="12">
    <location>
        <begin position="338"/>
        <end position="364"/>
    </location>
</feature>
<evidence type="ECO:0000256" key="5">
    <source>
        <dbReference type="ARBA" id="ARBA00022741"/>
    </source>
</evidence>
<dbReference type="InterPro" id="IPR008271">
    <property type="entry name" value="Ser/Thr_kinase_AS"/>
</dbReference>
<evidence type="ECO:0000313" key="16">
    <source>
        <dbReference type="Proteomes" id="UP000002051"/>
    </source>
</evidence>
<keyword evidence="6 14" id="KW-0418">Kinase</keyword>
<dbReference type="CDD" id="cd14009">
    <property type="entry name" value="STKc_ATG1_ULK_like"/>
    <property type="match status" value="1"/>
</dbReference>
<dbReference type="Proteomes" id="UP000002051">
    <property type="component" value="Chromosome 8"/>
</dbReference>
<dbReference type="GO" id="GO:0005829">
    <property type="term" value="C:cytosol"/>
    <property type="evidence" value="ECO:0000318"/>
    <property type="project" value="GO_Central"/>
</dbReference>
<dbReference type="GO" id="GO:0010506">
    <property type="term" value="P:regulation of autophagy"/>
    <property type="evidence" value="ECO:0000318"/>
    <property type="project" value="GO_Central"/>
</dbReference>
<evidence type="ECO:0000256" key="7">
    <source>
        <dbReference type="ARBA" id="ARBA00022840"/>
    </source>
</evidence>
<evidence type="ECO:0000256" key="8">
    <source>
        <dbReference type="ARBA" id="ARBA00022927"/>
    </source>
</evidence>
<dbReference type="GO" id="GO:0004674">
    <property type="term" value="F:protein serine/threonine kinase activity"/>
    <property type="evidence" value="ECO:0000318"/>
    <property type="project" value="GO_Central"/>
</dbReference>
<evidence type="ECO:0000256" key="11">
    <source>
        <dbReference type="PROSITE-ProRule" id="PRU10141"/>
    </source>
</evidence>
<dbReference type="SUPFAM" id="SSF56112">
    <property type="entry name" value="Protein kinase-like (PK-like)"/>
    <property type="match status" value="1"/>
</dbReference>
<keyword evidence="16" id="KW-1185">Reference proteome</keyword>
<feature type="domain" description="Protein kinase" evidence="13">
    <location>
        <begin position="15"/>
        <end position="273"/>
    </location>
</feature>
<dbReference type="SMART" id="SM00220">
    <property type="entry name" value="S_TKc"/>
    <property type="match status" value="1"/>
</dbReference>
<evidence type="ECO:0000313" key="15">
    <source>
        <dbReference type="EnsemblPlants" id="KEH18557"/>
    </source>
</evidence>
<organism evidence="14 16">
    <name type="scientific">Medicago truncatula</name>
    <name type="common">Barrel medic</name>
    <name type="synonym">Medicago tribuloides</name>
    <dbReference type="NCBI Taxonomy" id="3880"/>
    <lineage>
        <taxon>Eukaryota</taxon>
        <taxon>Viridiplantae</taxon>
        <taxon>Streptophyta</taxon>
        <taxon>Embryophyta</taxon>
        <taxon>Tracheophyta</taxon>
        <taxon>Spermatophyta</taxon>
        <taxon>Magnoliopsida</taxon>
        <taxon>eudicotyledons</taxon>
        <taxon>Gunneridae</taxon>
        <taxon>Pentapetalae</taxon>
        <taxon>rosids</taxon>
        <taxon>fabids</taxon>
        <taxon>Fabales</taxon>
        <taxon>Fabaceae</taxon>
        <taxon>Papilionoideae</taxon>
        <taxon>50 kb inversion clade</taxon>
        <taxon>NPAAA clade</taxon>
        <taxon>Hologalegina</taxon>
        <taxon>IRL clade</taxon>
        <taxon>Trifolieae</taxon>
        <taxon>Medicago</taxon>
    </lineage>
</organism>
<keyword evidence="5 11" id="KW-0547">Nucleotide-binding</keyword>
<evidence type="ECO:0000256" key="1">
    <source>
        <dbReference type="ARBA" id="ARBA00004419"/>
    </source>
</evidence>
<dbReference type="InterPro" id="IPR000719">
    <property type="entry name" value="Prot_kinase_dom"/>
</dbReference>
<dbReference type="InterPro" id="IPR056281">
    <property type="entry name" value="MIT_ATG1a/b/c"/>
</dbReference>
<proteinExistence type="predicted"/>